<evidence type="ECO:0000256" key="5">
    <source>
        <dbReference type="ARBA" id="ARBA00022918"/>
    </source>
</evidence>
<gene>
    <name evidence="9" type="ORF">K788_0003276</name>
</gene>
<keyword evidence="5 9" id="KW-0695">RNA-directed DNA polymerase</keyword>
<keyword evidence="4" id="KW-0460">Magnesium</keyword>
<keyword evidence="1 9" id="KW-0808">Transferase</keyword>
<dbReference type="SUPFAM" id="SSF56672">
    <property type="entry name" value="DNA/RNA polymerases"/>
    <property type="match status" value="1"/>
</dbReference>
<proteinExistence type="inferred from homology"/>
<comment type="similarity">
    <text evidence="7">Belongs to the bacterial reverse transcriptase family.</text>
</comment>
<evidence type="ECO:0000256" key="2">
    <source>
        <dbReference type="ARBA" id="ARBA00022695"/>
    </source>
</evidence>
<sequence length="398" mass="46397">MAHIPLLNPLKTALGSISSIDSLCEALNITREDLEEALQLDPSEKYVRLTTPKKDGSDRVIFKPDYRLRKIQRRINKRIFSNQNVVTWPSHLFGSIPNQFDADKTKIEKDYVACARSHCESKSILKIDIKNFFDNIHQHYVEDIFLNFFKYPEDVSSTLAEICCHESHVVQGALTSSYIASLCLYDVEGETVRRLTRKGLTYTRLVDDITVSSKIADYNFDYTKNVIETMLVGKELPINSSKTITQYISTTALTVHGLRVGFKEPRLPSDEVRRIRSAVKNVETLAKEDSYRTSHGYRRDFNRVMGRVNKLSRVKHKQHASLVKRMRIVLPLPSKKDIDRTTRIVERLLTDYASRHDTYWYWRRFFLAHERLNVLQRSFPEVSKHLRKKLKLIKPTYE</sequence>
<evidence type="ECO:0000256" key="4">
    <source>
        <dbReference type="ARBA" id="ARBA00022842"/>
    </source>
</evidence>
<dbReference type="GO" id="GO:0046872">
    <property type="term" value="F:metal ion binding"/>
    <property type="evidence" value="ECO:0007669"/>
    <property type="project" value="UniProtKB-KW"/>
</dbReference>
<dbReference type="CDD" id="cd03487">
    <property type="entry name" value="RT_Bac_retron_II"/>
    <property type="match status" value="1"/>
</dbReference>
<dbReference type="GO" id="GO:0003723">
    <property type="term" value="F:RNA binding"/>
    <property type="evidence" value="ECO:0007669"/>
    <property type="project" value="InterPro"/>
</dbReference>
<evidence type="ECO:0000313" key="10">
    <source>
        <dbReference type="Proteomes" id="UP000019146"/>
    </source>
</evidence>
<dbReference type="InterPro" id="IPR000123">
    <property type="entry name" value="Reverse_transcriptase_msDNA"/>
</dbReference>
<dbReference type="Proteomes" id="UP000019146">
    <property type="component" value="Chromosome 1"/>
</dbReference>
<dbReference type="PRINTS" id="PR00866">
    <property type="entry name" value="RNADNAPOLMS"/>
</dbReference>
<dbReference type="InterPro" id="IPR043502">
    <property type="entry name" value="DNA/RNA_pol_sf"/>
</dbReference>
<dbReference type="RefSeq" id="WP_199588640.1">
    <property type="nucleotide sequence ID" value="NZ_CP012746.1"/>
</dbReference>
<evidence type="ECO:0000256" key="1">
    <source>
        <dbReference type="ARBA" id="ARBA00022679"/>
    </source>
</evidence>
<evidence type="ECO:0000256" key="3">
    <source>
        <dbReference type="ARBA" id="ARBA00022723"/>
    </source>
</evidence>
<name>A0A0P0RCA4_9BURK</name>
<dbReference type="EC" id="2.7.7.49" evidence="9"/>
<evidence type="ECO:0000256" key="6">
    <source>
        <dbReference type="ARBA" id="ARBA00023118"/>
    </source>
</evidence>
<dbReference type="EMBL" id="CP012746">
    <property type="protein sequence ID" value="ALL66139.1"/>
    <property type="molecule type" value="Genomic_DNA"/>
</dbReference>
<organism evidence="9 10">
    <name type="scientific">Paraburkholderia caribensis MBA4</name>
    <dbReference type="NCBI Taxonomy" id="1323664"/>
    <lineage>
        <taxon>Bacteria</taxon>
        <taxon>Pseudomonadati</taxon>
        <taxon>Pseudomonadota</taxon>
        <taxon>Betaproteobacteria</taxon>
        <taxon>Burkholderiales</taxon>
        <taxon>Burkholderiaceae</taxon>
        <taxon>Paraburkholderia</taxon>
    </lineage>
</organism>
<protein>
    <submittedName>
        <fullName evidence="9">Retron-type RNA-directed DNA polymerase</fullName>
        <ecNumber evidence="9">2.7.7.49</ecNumber>
    </submittedName>
</protein>
<dbReference type="GeneID" id="69975137"/>
<dbReference type="KEGG" id="bcai:K788_0003276"/>
<evidence type="ECO:0000256" key="7">
    <source>
        <dbReference type="ARBA" id="ARBA00034120"/>
    </source>
</evidence>
<keyword evidence="6" id="KW-0051">Antiviral defense</keyword>
<dbReference type="InterPro" id="IPR000477">
    <property type="entry name" value="RT_dom"/>
</dbReference>
<dbReference type="AlphaFoldDB" id="A0A0P0RCA4"/>
<dbReference type="Pfam" id="PF00078">
    <property type="entry name" value="RVT_1"/>
    <property type="match status" value="1"/>
</dbReference>
<dbReference type="GO" id="GO:0003964">
    <property type="term" value="F:RNA-directed DNA polymerase activity"/>
    <property type="evidence" value="ECO:0007669"/>
    <property type="project" value="UniProtKB-KW"/>
</dbReference>
<dbReference type="GO" id="GO:0051607">
    <property type="term" value="P:defense response to virus"/>
    <property type="evidence" value="ECO:0007669"/>
    <property type="project" value="UniProtKB-KW"/>
</dbReference>
<keyword evidence="3" id="KW-0479">Metal-binding</keyword>
<keyword evidence="2 9" id="KW-0548">Nucleotidyltransferase</keyword>
<evidence type="ECO:0000313" key="9">
    <source>
        <dbReference type="EMBL" id="ALL66139.1"/>
    </source>
</evidence>
<reference evidence="9 10" key="1">
    <citation type="journal article" date="2014" name="Genome Announc.">
        <title>Draft Genome Sequence of the Haloacid-Degrading Burkholderia caribensis Strain MBA4.</title>
        <authorList>
            <person name="Pan Y."/>
            <person name="Kong K.F."/>
            <person name="Tsang J.S."/>
        </authorList>
    </citation>
    <scope>NUCLEOTIDE SEQUENCE [LARGE SCALE GENOMIC DNA]</scope>
    <source>
        <strain evidence="9 10">MBA4</strain>
    </source>
</reference>
<dbReference type="PROSITE" id="PS50878">
    <property type="entry name" value="RT_POL"/>
    <property type="match status" value="1"/>
</dbReference>
<feature type="domain" description="Reverse transcriptase" evidence="8">
    <location>
        <begin position="32"/>
        <end position="260"/>
    </location>
</feature>
<accession>A0A0P0RCA4</accession>
<evidence type="ECO:0000259" key="8">
    <source>
        <dbReference type="PROSITE" id="PS50878"/>
    </source>
</evidence>